<accession>X1T1J0</accession>
<reference evidence="1" key="1">
    <citation type="journal article" date="2014" name="Front. Microbiol.">
        <title>High frequency of phylogenetically diverse reductive dehalogenase-homologous genes in deep subseafloor sedimentary metagenomes.</title>
        <authorList>
            <person name="Kawai M."/>
            <person name="Futagami T."/>
            <person name="Toyoda A."/>
            <person name="Takaki Y."/>
            <person name="Nishi S."/>
            <person name="Hori S."/>
            <person name="Arai W."/>
            <person name="Tsubouchi T."/>
            <person name="Morono Y."/>
            <person name="Uchiyama I."/>
            <person name="Ito T."/>
            <person name="Fujiyama A."/>
            <person name="Inagaki F."/>
            <person name="Takami H."/>
        </authorList>
    </citation>
    <scope>NUCLEOTIDE SEQUENCE</scope>
    <source>
        <strain evidence="1">Expedition CK06-06</strain>
    </source>
</reference>
<gene>
    <name evidence="1" type="ORF">S12H4_33533</name>
</gene>
<proteinExistence type="predicted"/>
<protein>
    <submittedName>
        <fullName evidence="1">Uncharacterized protein</fullName>
    </submittedName>
</protein>
<dbReference type="AlphaFoldDB" id="X1T1J0"/>
<name>X1T1J0_9ZZZZ</name>
<sequence length="36" mass="4246">SPLLDAVKIVVEMPLIELTVCVLELFEDYHKYRQLK</sequence>
<organism evidence="1">
    <name type="scientific">marine sediment metagenome</name>
    <dbReference type="NCBI Taxonomy" id="412755"/>
    <lineage>
        <taxon>unclassified sequences</taxon>
        <taxon>metagenomes</taxon>
        <taxon>ecological metagenomes</taxon>
    </lineage>
</organism>
<evidence type="ECO:0000313" key="1">
    <source>
        <dbReference type="EMBL" id="GAI99197.1"/>
    </source>
</evidence>
<dbReference type="EMBL" id="BARW01019767">
    <property type="protein sequence ID" value="GAI99197.1"/>
    <property type="molecule type" value="Genomic_DNA"/>
</dbReference>
<feature type="non-terminal residue" evidence="1">
    <location>
        <position position="1"/>
    </location>
</feature>
<comment type="caution">
    <text evidence="1">The sequence shown here is derived from an EMBL/GenBank/DDBJ whole genome shotgun (WGS) entry which is preliminary data.</text>
</comment>